<sequence>MLRFSPLGLLLAISATLTTHGFARIPDGVRHRSTSYTWGRTERRRMPLVERSLNSIDDEFDPFKKVANSGRHISLEVASGLSSSESYETFEDRGRGSTIDRSLIVPLRRPISGGQIAYPPVLPIIHGHDRDLPFGTMFVERRKTSRRLLRGRLRNSL</sequence>
<protein>
    <submittedName>
        <fullName evidence="2">Uncharacterized protein</fullName>
    </submittedName>
</protein>
<feature type="signal peptide" evidence="1">
    <location>
        <begin position="1"/>
        <end position="23"/>
    </location>
</feature>
<proteinExistence type="predicted"/>
<accession>A0A016T331</accession>
<reference evidence="3" key="1">
    <citation type="journal article" date="2015" name="Nat. Genet.">
        <title>The genome and transcriptome of the zoonotic hookworm Ancylostoma ceylanicum identify infection-specific gene families.</title>
        <authorList>
            <person name="Schwarz E.M."/>
            <person name="Hu Y."/>
            <person name="Antoshechkin I."/>
            <person name="Miller M.M."/>
            <person name="Sternberg P.W."/>
            <person name="Aroian R.V."/>
        </authorList>
    </citation>
    <scope>NUCLEOTIDE SEQUENCE</scope>
    <source>
        <strain evidence="3">HY135</strain>
    </source>
</reference>
<dbReference type="Proteomes" id="UP000024635">
    <property type="component" value="Unassembled WGS sequence"/>
</dbReference>
<dbReference type="AlphaFoldDB" id="A0A016T331"/>
<comment type="caution">
    <text evidence="2">The sequence shown here is derived from an EMBL/GenBank/DDBJ whole genome shotgun (WGS) entry which is preliminary data.</text>
</comment>
<evidence type="ECO:0000313" key="3">
    <source>
        <dbReference type="Proteomes" id="UP000024635"/>
    </source>
</evidence>
<keyword evidence="3" id="KW-1185">Reference proteome</keyword>
<gene>
    <name evidence="2" type="primary">Acey_s0144.g2451</name>
    <name evidence="2" type="ORF">Y032_0144g2451</name>
</gene>
<dbReference type="OrthoDB" id="10568986at2759"/>
<evidence type="ECO:0000313" key="2">
    <source>
        <dbReference type="EMBL" id="EYB96999.1"/>
    </source>
</evidence>
<feature type="chain" id="PRO_5001490457" evidence="1">
    <location>
        <begin position="24"/>
        <end position="157"/>
    </location>
</feature>
<name>A0A016T331_9BILA</name>
<evidence type="ECO:0000256" key="1">
    <source>
        <dbReference type="SAM" id="SignalP"/>
    </source>
</evidence>
<organism evidence="2 3">
    <name type="scientific">Ancylostoma ceylanicum</name>
    <dbReference type="NCBI Taxonomy" id="53326"/>
    <lineage>
        <taxon>Eukaryota</taxon>
        <taxon>Metazoa</taxon>
        <taxon>Ecdysozoa</taxon>
        <taxon>Nematoda</taxon>
        <taxon>Chromadorea</taxon>
        <taxon>Rhabditida</taxon>
        <taxon>Rhabditina</taxon>
        <taxon>Rhabditomorpha</taxon>
        <taxon>Strongyloidea</taxon>
        <taxon>Ancylostomatidae</taxon>
        <taxon>Ancylostomatinae</taxon>
        <taxon>Ancylostoma</taxon>
    </lineage>
</organism>
<keyword evidence="1" id="KW-0732">Signal</keyword>
<dbReference type="EMBL" id="JARK01001480">
    <property type="protein sequence ID" value="EYB96999.1"/>
    <property type="molecule type" value="Genomic_DNA"/>
</dbReference>